<dbReference type="EMBL" id="AP021853">
    <property type="protein sequence ID" value="BBO00170.1"/>
    <property type="molecule type" value="Genomic_DNA"/>
</dbReference>
<evidence type="ECO:0000313" key="3">
    <source>
        <dbReference type="EMBL" id="QAA23646.1"/>
    </source>
</evidence>
<dbReference type="AlphaFoldDB" id="A0A410DC15"/>
<dbReference type="InterPro" id="IPR013486">
    <property type="entry name" value="SpoIID/LytB"/>
</dbReference>
<proteinExistence type="predicted"/>
<reference evidence="3 4" key="1">
    <citation type="submission" date="2018-01" db="EMBL/GenBank/DDBJ databases">
        <title>Complete genome sequencing of Sporolactobacillus terrae DLG3.</title>
        <authorList>
            <person name="Nam Y.-D."/>
            <person name="Kang J."/>
            <person name="Chung W.-H."/>
        </authorList>
    </citation>
    <scope>NUCLEOTIDE SEQUENCE [LARGE SCALE GENOMIC DNA]</scope>
    <source>
        <strain evidence="3 4">DLG3</strain>
    </source>
</reference>
<dbReference type="STRING" id="1449983.GCA_000647835_01698"/>
<dbReference type="PANTHER" id="PTHR30032:SF4">
    <property type="entry name" value="AMIDASE ENHANCER"/>
    <property type="match status" value="1"/>
</dbReference>
<dbReference type="GO" id="GO:0030288">
    <property type="term" value="C:outer membrane-bounded periplasmic space"/>
    <property type="evidence" value="ECO:0007669"/>
    <property type="project" value="TreeGrafter"/>
</dbReference>
<dbReference type="EMBL" id="CP025688">
    <property type="protein sequence ID" value="QAA23646.1"/>
    <property type="molecule type" value="Genomic_DNA"/>
</dbReference>
<protein>
    <submittedName>
        <fullName evidence="2">Stage II sporulation protein D</fullName>
    </submittedName>
</protein>
<dbReference type="PANTHER" id="PTHR30032">
    <property type="entry name" value="N-ACETYLMURAMOYL-L-ALANINE AMIDASE-RELATED"/>
    <property type="match status" value="1"/>
</dbReference>
<accession>A0A410DC15</accession>
<evidence type="ECO:0000259" key="1">
    <source>
        <dbReference type="Pfam" id="PF08486"/>
    </source>
</evidence>
<dbReference type="NCBIfam" id="TIGR02870">
    <property type="entry name" value="spore_II_D"/>
    <property type="match status" value="1"/>
</dbReference>
<dbReference type="Proteomes" id="UP000285882">
    <property type="component" value="Chromosome"/>
</dbReference>
<name>A0A410DC15_9BACL</name>
<gene>
    <name evidence="3" type="primary">spoIID</name>
    <name evidence="3" type="ORF">C0674_14195</name>
    <name evidence="2" type="ORF">St703_28740</name>
</gene>
<reference evidence="2 5" key="2">
    <citation type="submission" date="2019-09" db="EMBL/GenBank/DDBJ databases">
        <title>Complete genome sequence of Sporolactobacillus terrae 70-3.</title>
        <authorList>
            <person name="Tanaka N."/>
            <person name="Shiwa Y."/>
            <person name="Fujita N."/>
            <person name="Tanasupawat S."/>
        </authorList>
    </citation>
    <scope>NUCLEOTIDE SEQUENCE [LARGE SCALE GENOMIC DNA]</scope>
    <source>
        <strain evidence="2 5">70-3</strain>
    </source>
</reference>
<dbReference type="InterPro" id="IPR013693">
    <property type="entry name" value="SpoIID/LytB_N"/>
</dbReference>
<evidence type="ECO:0000313" key="4">
    <source>
        <dbReference type="Proteomes" id="UP000285882"/>
    </source>
</evidence>
<dbReference type="NCBIfam" id="TIGR02669">
    <property type="entry name" value="SpoIID_LytB"/>
    <property type="match status" value="1"/>
</dbReference>
<evidence type="ECO:0000313" key="5">
    <source>
        <dbReference type="Proteomes" id="UP000326951"/>
    </source>
</evidence>
<dbReference type="GO" id="GO:0030435">
    <property type="term" value="P:sporulation resulting in formation of a cellular spore"/>
    <property type="evidence" value="ECO:0007669"/>
    <property type="project" value="InterPro"/>
</dbReference>
<dbReference type="Proteomes" id="UP000326951">
    <property type="component" value="Chromosome"/>
</dbReference>
<dbReference type="InterPro" id="IPR051922">
    <property type="entry name" value="Bact_Sporulation_Assoc"/>
</dbReference>
<sequence length="332" mass="36733">MNKAAVLLLLFGFVIVIIPAAIVIPFTQKASGEMTKQQNTTKSAAHAAQNNSITVSVYRSNQKVTDQVALDDYLVGVVASEMPAKFRLEALKAQAIAARTYIMSRMINNPEVRVNDTVQNQVYHSPDELKTLWGKDYEKKIKKIMQAVTETKNQVVTYDGKLISPVFFSTSNGRTENAKDYWSNDIPYLRSVPSPWDKLSPRYKNKQTLSIQSVEQALGIDLNGVQGAIGKVIKKTDTGHIAEIEIDGKQFTGREVREKLKLSSTDFQLTKNGNTLQAVTVGSGHDVGMSQYGAEGMAREGKTAKQIITYYYQGTQISKMTVKPQKATAKKS</sequence>
<keyword evidence="4" id="KW-1185">Reference proteome</keyword>
<dbReference type="Pfam" id="PF08486">
    <property type="entry name" value="SpoIID"/>
    <property type="match status" value="1"/>
</dbReference>
<dbReference type="RefSeq" id="WP_028978013.1">
    <property type="nucleotide sequence ID" value="NZ_AP021853.1"/>
</dbReference>
<feature type="domain" description="Sporulation stage II protein D amidase enhancer LytB N-terminal" evidence="1">
    <location>
        <begin position="59"/>
        <end position="158"/>
    </location>
</feature>
<dbReference type="InterPro" id="IPR014225">
    <property type="entry name" value="Spore_II_D_firmicutes"/>
</dbReference>
<organism evidence="2 5">
    <name type="scientific">Sporolactobacillus terrae</name>
    <dbReference type="NCBI Taxonomy" id="269673"/>
    <lineage>
        <taxon>Bacteria</taxon>
        <taxon>Bacillati</taxon>
        <taxon>Bacillota</taxon>
        <taxon>Bacilli</taxon>
        <taxon>Bacillales</taxon>
        <taxon>Sporolactobacillaceae</taxon>
        <taxon>Sporolactobacillus</taxon>
    </lineage>
</organism>
<evidence type="ECO:0000313" key="2">
    <source>
        <dbReference type="EMBL" id="BBO00170.1"/>
    </source>
</evidence>